<evidence type="ECO:0000256" key="4">
    <source>
        <dbReference type="ARBA" id="ARBA00022475"/>
    </source>
</evidence>
<dbReference type="PROSITE" id="PS50928">
    <property type="entry name" value="ABC_TM1"/>
    <property type="match status" value="1"/>
</dbReference>
<dbReference type="PANTHER" id="PTHR42929:SF1">
    <property type="entry name" value="INNER MEMBRANE ABC TRANSPORTER PERMEASE PROTEIN YDCU-RELATED"/>
    <property type="match status" value="1"/>
</dbReference>
<reference evidence="10 11" key="1">
    <citation type="submission" date="2023-04" db="EMBL/GenBank/DDBJ databases">
        <title>Forest soil microbial communities from Buena Vista Peninsula, Colon Province, Panama.</title>
        <authorList>
            <person name="Bouskill N."/>
        </authorList>
    </citation>
    <scope>NUCLEOTIDE SEQUENCE [LARGE SCALE GENOMIC DNA]</scope>
    <source>
        <strain evidence="10 11">CFH S0262</strain>
    </source>
</reference>
<evidence type="ECO:0000256" key="6">
    <source>
        <dbReference type="ARBA" id="ARBA00022989"/>
    </source>
</evidence>
<dbReference type="RefSeq" id="WP_280762316.1">
    <property type="nucleotide sequence ID" value="NZ_JARXVC010000012.1"/>
</dbReference>
<dbReference type="InterPro" id="IPR035906">
    <property type="entry name" value="MetI-like_sf"/>
</dbReference>
<feature type="domain" description="ABC transmembrane type-1" evidence="9">
    <location>
        <begin position="92"/>
        <end position="298"/>
    </location>
</feature>
<feature type="transmembrane region" description="Helical" evidence="8">
    <location>
        <begin position="218"/>
        <end position="239"/>
    </location>
</feature>
<dbReference type="Proteomes" id="UP001160334">
    <property type="component" value="Unassembled WGS sequence"/>
</dbReference>
<evidence type="ECO:0000313" key="11">
    <source>
        <dbReference type="Proteomes" id="UP001160334"/>
    </source>
</evidence>
<protein>
    <submittedName>
        <fullName evidence="10">Spermidine/putrescine transport system permease protein</fullName>
    </submittedName>
</protein>
<keyword evidence="11" id="KW-1185">Reference proteome</keyword>
<keyword evidence="4" id="KW-1003">Cell membrane</keyword>
<proteinExistence type="inferred from homology"/>
<organism evidence="10 11">
    <name type="scientific">Prescottella agglutinans</name>
    <dbReference type="NCBI Taxonomy" id="1644129"/>
    <lineage>
        <taxon>Bacteria</taxon>
        <taxon>Bacillati</taxon>
        <taxon>Actinomycetota</taxon>
        <taxon>Actinomycetes</taxon>
        <taxon>Mycobacteriales</taxon>
        <taxon>Nocardiaceae</taxon>
        <taxon>Prescottella</taxon>
    </lineage>
</organism>
<feature type="transmembrane region" description="Helical" evidence="8">
    <location>
        <begin position="280"/>
        <end position="301"/>
    </location>
</feature>
<accession>A0ABT6MFG1</accession>
<keyword evidence="5 8" id="KW-0812">Transmembrane</keyword>
<keyword evidence="6 8" id="KW-1133">Transmembrane helix</keyword>
<evidence type="ECO:0000256" key="2">
    <source>
        <dbReference type="ARBA" id="ARBA00007069"/>
    </source>
</evidence>
<evidence type="ECO:0000256" key="1">
    <source>
        <dbReference type="ARBA" id="ARBA00004651"/>
    </source>
</evidence>
<evidence type="ECO:0000256" key="3">
    <source>
        <dbReference type="ARBA" id="ARBA00022448"/>
    </source>
</evidence>
<dbReference type="SUPFAM" id="SSF161098">
    <property type="entry name" value="MetI-like"/>
    <property type="match status" value="1"/>
</dbReference>
<keyword evidence="3 8" id="KW-0813">Transport</keyword>
<feature type="transmembrane region" description="Helical" evidence="8">
    <location>
        <begin position="130"/>
        <end position="158"/>
    </location>
</feature>
<comment type="subcellular location">
    <subcellularLocation>
        <location evidence="1 8">Cell membrane</location>
        <topology evidence="1 8">Multi-pass membrane protein</topology>
    </subcellularLocation>
</comment>
<keyword evidence="7 8" id="KW-0472">Membrane</keyword>
<evidence type="ECO:0000259" key="9">
    <source>
        <dbReference type="PROSITE" id="PS50928"/>
    </source>
</evidence>
<dbReference type="Pfam" id="PF00528">
    <property type="entry name" value="BPD_transp_1"/>
    <property type="match status" value="1"/>
</dbReference>
<comment type="caution">
    <text evidence="10">The sequence shown here is derived from an EMBL/GenBank/DDBJ whole genome shotgun (WGS) entry which is preliminary data.</text>
</comment>
<evidence type="ECO:0000256" key="8">
    <source>
        <dbReference type="RuleBase" id="RU363032"/>
    </source>
</evidence>
<evidence type="ECO:0000256" key="5">
    <source>
        <dbReference type="ARBA" id="ARBA00022692"/>
    </source>
</evidence>
<evidence type="ECO:0000313" key="10">
    <source>
        <dbReference type="EMBL" id="MDH6283047.1"/>
    </source>
</evidence>
<sequence>MSIQLTAAGDRTAVPGTAVDAPVVPRRRSLRVATGGWLGVLPLLLFAVVALGLPVATMVIGAFTAPSTGSAGGGFTTANMSATLQDPYLSSLIGSIQLSAVAAAIGAVVGLPIAHAVVTSRFRALREAVLAAAGVLANFGGVPLAFAFVATLGNAGVLTGALHLDDLGWSLYDSRGLTVVYLYFLIPLMVLTLTPALEGLRKQWREAASNNRASTVQYWRHVALPILLPSLLGGFVLLFGTAFSAYATAAAIAGSSVQLVTVQIAAGLSGDVLVGQGNVALALGLDMVLVAAIVMAVYLPLQRRSARWLA</sequence>
<name>A0ABT6MFG1_9NOCA</name>
<feature type="transmembrane region" description="Helical" evidence="8">
    <location>
        <begin position="96"/>
        <end position="118"/>
    </location>
</feature>
<dbReference type="Gene3D" id="1.10.3720.10">
    <property type="entry name" value="MetI-like"/>
    <property type="match status" value="1"/>
</dbReference>
<evidence type="ECO:0000256" key="7">
    <source>
        <dbReference type="ARBA" id="ARBA00023136"/>
    </source>
</evidence>
<feature type="transmembrane region" description="Helical" evidence="8">
    <location>
        <begin position="36"/>
        <end position="63"/>
    </location>
</feature>
<dbReference type="InterPro" id="IPR000515">
    <property type="entry name" value="MetI-like"/>
</dbReference>
<feature type="transmembrane region" description="Helical" evidence="8">
    <location>
        <begin position="178"/>
        <end position="197"/>
    </location>
</feature>
<dbReference type="EMBL" id="JARXVC010000012">
    <property type="protein sequence ID" value="MDH6283047.1"/>
    <property type="molecule type" value="Genomic_DNA"/>
</dbReference>
<comment type="similarity">
    <text evidence="2">Belongs to the binding-protein-dependent transport system permease family. CysTW subfamily.</text>
</comment>
<dbReference type="PANTHER" id="PTHR42929">
    <property type="entry name" value="INNER MEMBRANE ABC TRANSPORTER PERMEASE PROTEIN YDCU-RELATED-RELATED"/>
    <property type="match status" value="1"/>
</dbReference>
<gene>
    <name evidence="10" type="ORF">M2280_004290</name>
</gene>